<dbReference type="Pfam" id="PF00072">
    <property type="entry name" value="Response_reg"/>
    <property type="match status" value="1"/>
</dbReference>
<dbReference type="OrthoDB" id="9796457at2"/>
<dbReference type="InterPro" id="IPR050956">
    <property type="entry name" value="2C_system_His_kinase"/>
</dbReference>
<dbReference type="STRING" id="270918.APR42_08045"/>
<dbReference type="Proteomes" id="UP000051643">
    <property type="component" value="Unassembled WGS sequence"/>
</dbReference>
<keyword evidence="1 2" id="KW-0597">Phosphoprotein</keyword>
<dbReference type="PROSITE" id="PS50110">
    <property type="entry name" value="RESPONSE_REGULATORY"/>
    <property type="match status" value="1"/>
</dbReference>
<dbReference type="CDD" id="cd17546">
    <property type="entry name" value="REC_hyHK_CKI1_RcsC-like"/>
    <property type="match status" value="1"/>
</dbReference>
<feature type="domain" description="Response regulatory" evidence="3">
    <location>
        <begin position="8"/>
        <end position="127"/>
    </location>
</feature>
<organism evidence="4 5">
    <name type="scientific">Salegentibacter mishustinae</name>
    <dbReference type="NCBI Taxonomy" id="270918"/>
    <lineage>
        <taxon>Bacteria</taxon>
        <taxon>Pseudomonadati</taxon>
        <taxon>Bacteroidota</taxon>
        <taxon>Flavobacteriia</taxon>
        <taxon>Flavobacteriales</taxon>
        <taxon>Flavobacteriaceae</taxon>
        <taxon>Salegentibacter</taxon>
    </lineage>
</organism>
<protein>
    <recommendedName>
        <fullName evidence="3">Response regulatory domain-containing protein</fullName>
    </recommendedName>
</protein>
<proteinExistence type="predicted"/>
<comment type="caution">
    <text evidence="4">The sequence shown here is derived from an EMBL/GenBank/DDBJ whole genome shotgun (WGS) entry which is preliminary data.</text>
</comment>
<feature type="modified residue" description="4-aspartylphosphate" evidence="2">
    <location>
        <position position="59"/>
    </location>
</feature>
<dbReference type="SMART" id="SM00448">
    <property type="entry name" value="REC"/>
    <property type="match status" value="1"/>
</dbReference>
<dbReference type="EMBL" id="LKTP01000034">
    <property type="protein sequence ID" value="KRG27700.1"/>
    <property type="molecule type" value="Genomic_DNA"/>
</dbReference>
<evidence type="ECO:0000313" key="5">
    <source>
        <dbReference type="Proteomes" id="UP000051643"/>
    </source>
</evidence>
<evidence type="ECO:0000256" key="2">
    <source>
        <dbReference type="PROSITE-ProRule" id="PRU00169"/>
    </source>
</evidence>
<name>A0A0Q9ZFG8_9FLAO</name>
<dbReference type="RefSeq" id="WP_057482374.1">
    <property type="nucleotide sequence ID" value="NZ_BMWR01000004.1"/>
</dbReference>
<dbReference type="PANTHER" id="PTHR43719:SF28">
    <property type="entry name" value="PEROXIDE STRESS-ACTIVATED HISTIDINE KINASE MAK1-RELATED"/>
    <property type="match status" value="1"/>
</dbReference>
<dbReference type="AlphaFoldDB" id="A0A0Q9ZFG8"/>
<evidence type="ECO:0000256" key="1">
    <source>
        <dbReference type="ARBA" id="ARBA00022553"/>
    </source>
</evidence>
<dbReference type="GO" id="GO:0000160">
    <property type="term" value="P:phosphorelay signal transduction system"/>
    <property type="evidence" value="ECO:0007669"/>
    <property type="project" value="InterPro"/>
</dbReference>
<evidence type="ECO:0000259" key="3">
    <source>
        <dbReference type="PROSITE" id="PS50110"/>
    </source>
</evidence>
<dbReference type="Gene3D" id="3.40.50.2300">
    <property type="match status" value="1"/>
</dbReference>
<accession>A0A0Q9ZFG8</accession>
<dbReference type="InterPro" id="IPR001789">
    <property type="entry name" value="Sig_transdc_resp-reg_receiver"/>
</dbReference>
<sequence>MSPTQYPCILAIDDTPINLLLIQKLIEKIYPSAIVLNSKNGDDAVLKFKENKVDLIFLDIQLPTIDGFETARQIRAFEVDGNRTPIIGLSGYEKEQFITNGGSKNMDDFLRKPIKMESLERIVNKFLAGDIKQSC</sequence>
<dbReference type="PANTHER" id="PTHR43719">
    <property type="entry name" value="TWO-COMPONENT HISTIDINE KINASE"/>
    <property type="match status" value="1"/>
</dbReference>
<gene>
    <name evidence="4" type="ORF">APR42_08045</name>
</gene>
<dbReference type="SUPFAM" id="SSF52172">
    <property type="entry name" value="CheY-like"/>
    <property type="match status" value="1"/>
</dbReference>
<evidence type="ECO:0000313" key="4">
    <source>
        <dbReference type="EMBL" id="KRG27700.1"/>
    </source>
</evidence>
<reference evidence="4" key="1">
    <citation type="submission" date="2015-10" db="EMBL/GenBank/DDBJ databases">
        <title>Draft genome sequence of Salegentibacter mishustinae KCTC 12263.</title>
        <authorList>
            <person name="Lin W."/>
            <person name="Zheng Q."/>
        </authorList>
    </citation>
    <scope>NUCLEOTIDE SEQUENCE [LARGE SCALE GENOMIC DNA]</scope>
    <source>
        <strain evidence="4">KCTC 12263</strain>
    </source>
</reference>
<keyword evidence="5" id="KW-1185">Reference proteome</keyword>
<dbReference type="InterPro" id="IPR011006">
    <property type="entry name" value="CheY-like_superfamily"/>
</dbReference>